<reference evidence="4" key="1">
    <citation type="submission" date="2023-03" db="EMBL/GenBank/DDBJ databases">
        <title>Complete genome of Cladonia borealis.</title>
        <authorList>
            <person name="Park H."/>
        </authorList>
    </citation>
    <scope>NUCLEOTIDE SEQUENCE</scope>
    <source>
        <strain evidence="4">ANT050790</strain>
    </source>
</reference>
<evidence type="ECO:0000256" key="2">
    <source>
        <dbReference type="PIRSR" id="PIRSR601461-2"/>
    </source>
</evidence>
<dbReference type="Gene3D" id="2.40.70.10">
    <property type="entry name" value="Acid Proteases"/>
    <property type="match status" value="2"/>
</dbReference>
<dbReference type="PRINTS" id="PR00792">
    <property type="entry name" value="PEPSIN"/>
</dbReference>
<dbReference type="InterPro" id="IPR001461">
    <property type="entry name" value="Aspartic_peptidase_A1"/>
</dbReference>
<name>A0AA39QVS3_9LECA</name>
<dbReference type="GO" id="GO:0004190">
    <property type="term" value="F:aspartic-type endopeptidase activity"/>
    <property type="evidence" value="ECO:0007669"/>
    <property type="project" value="InterPro"/>
</dbReference>
<keyword evidence="2" id="KW-1015">Disulfide bond</keyword>
<feature type="domain" description="Peptidase A1" evidence="3">
    <location>
        <begin position="85"/>
        <end position="405"/>
    </location>
</feature>
<comment type="similarity">
    <text evidence="1">Belongs to the peptidase A1 family.</text>
</comment>
<dbReference type="Proteomes" id="UP001166286">
    <property type="component" value="Unassembled WGS sequence"/>
</dbReference>
<organism evidence="4 5">
    <name type="scientific">Cladonia borealis</name>
    <dbReference type="NCBI Taxonomy" id="184061"/>
    <lineage>
        <taxon>Eukaryota</taxon>
        <taxon>Fungi</taxon>
        <taxon>Dikarya</taxon>
        <taxon>Ascomycota</taxon>
        <taxon>Pezizomycotina</taxon>
        <taxon>Lecanoromycetes</taxon>
        <taxon>OSLEUM clade</taxon>
        <taxon>Lecanoromycetidae</taxon>
        <taxon>Lecanorales</taxon>
        <taxon>Lecanorineae</taxon>
        <taxon>Cladoniaceae</taxon>
        <taxon>Cladonia</taxon>
    </lineage>
</organism>
<dbReference type="GO" id="GO:0000324">
    <property type="term" value="C:fungal-type vacuole"/>
    <property type="evidence" value="ECO:0007669"/>
    <property type="project" value="TreeGrafter"/>
</dbReference>
<evidence type="ECO:0000259" key="3">
    <source>
        <dbReference type="PROSITE" id="PS51767"/>
    </source>
</evidence>
<dbReference type="GO" id="GO:0006508">
    <property type="term" value="P:proteolysis"/>
    <property type="evidence" value="ECO:0007669"/>
    <property type="project" value="InterPro"/>
</dbReference>
<dbReference type="PANTHER" id="PTHR47966">
    <property type="entry name" value="BETA-SITE APP-CLEAVING ENZYME, ISOFORM A-RELATED"/>
    <property type="match status" value="1"/>
</dbReference>
<dbReference type="SUPFAM" id="SSF50630">
    <property type="entry name" value="Acid proteases"/>
    <property type="match status" value="1"/>
</dbReference>
<keyword evidence="5" id="KW-1185">Reference proteome</keyword>
<proteinExistence type="inferred from homology"/>
<dbReference type="PANTHER" id="PTHR47966:SF51">
    <property type="entry name" value="BETA-SITE APP-CLEAVING ENZYME, ISOFORM A-RELATED"/>
    <property type="match status" value="1"/>
</dbReference>
<dbReference type="AlphaFoldDB" id="A0AA39QVS3"/>
<evidence type="ECO:0000256" key="1">
    <source>
        <dbReference type="ARBA" id="ARBA00007447"/>
    </source>
</evidence>
<comment type="caution">
    <text evidence="4">The sequence shown here is derived from an EMBL/GenBank/DDBJ whole genome shotgun (WGS) entry which is preliminary data.</text>
</comment>
<sequence length="413" mass="45842">MILVKKATLIAGLLSSVLVQSGFATVLRLPLDSRTNIEHLLRPTEVLIQQPIVGPRRNPVPGDFGSTRSSIRSGLTKNFTHDLVYFTEISIGTPPQRIKMLMDISSPETFVTSIECENCLPGGVRYDASRSCSSRENGTALEFQYRYIFASGNMTADTFYLDEFQIKNQLFLEATTVHPLGISWDDISTVHGILGLTPSSAGSVLNNPSPFMSMVKEKALDRNIFSMCLREPRELIFGAINHERFNSELVQIPLTNKSGRYALTGRWQAEANYLTLGSEPGIRMSLAGYTTSFSTTSALIFLPQQLVLDLLRILGFEEEKFLPPSIPCEQLRIMPDITFNLAGKNFSLTPYDYTLQWPMEYGTTLCVSAMLPFGVEQHDEIVLGSAFLQAFYSVFDLDTNTVGFAPLAPSLEA</sequence>
<dbReference type="InterPro" id="IPR033121">
    <property type="entry name" value="PEPTIDASE_A1"/>
</dbReference>
<dbReference type="InterPro" id="IPR021109">
    <property type="entry name" value="Peptidase_aspartic_dom_sf"/>
</dbReference>
<accession>A0AA39QVS3</accession>
<protein>
    <recommendedName>
        <fullName evidence="3">Peptidase A1 domain-containing protein</fullName>
    </recommendedName>
</protein>
<evidence type="ECO:0000313" key="4">
    <source>
        <dbReference type="EMBL" id="KAK0509000.1"/>
    </source>
</evidence>
<dbReference type="PROSITE" id="PS51767">
    <property type="entry name" value="PEPTIDASE_A1"/>
    <property type="match status" value="1"/>
</dbReference>
<dbReference type="EMBL" id="JAFEKC020000019">
    <property type="protein sequence ID" value="KAK0509000.1"/>
    <property type="molecule type" value="Genomic_DNA"/>
</dbReference>
<feature type="disulfide bond" evidence="2">
    <location>
        <begin position="328"/>
        <end position="366"/>
    </location>
</feature>
<gene>
    <name evidence="4" type="ORF">JMJ35_008371</name>
</gene>
<dbReference type="Pfam" id="PF00026">
    <property type="entry name" value="Asp"/>
    <property type="match status" value="1"/>
</dbReference>
<evidence type="ECO:0000313" key="5">
    <source>
        <dbReference type="Proteomes" id="UP001166286"/>
    </source>
</evidence>